<gene>
    <name evidence="2" type="ORF">K7432_005982</name>
</gene>
<protein>
    <submittedName>
        <fullName evidence="2">Uncharacterized protein</fullName>
    </submittedName>
</protein>
<dbReference type="Proteomes" id="UP001479436">
    <property type="component" value="Unassembled WGS sequence"/>
</dbReference>
<name>A0ABR2W2B0_9FUNG</name>
<feature type="region of interest" description="Disordered" evidence="1">
    <location>
        <begin position="1"/>
        <end position="29"/>
    </location>
</feature>
<sequence>MDIEAGRNVQPGLSSSTDEDITLDDDKPEPLGELVELVKVEQLLRANYSRSASSS</sequence>
<comment type="caution">
    <text evidence="2">The sequence shown here is derived from an EMBL/GenBank/DDBJ whole genome shotgun (WGS) entry which is preliminary data.</text>
</comment>
<reference evidence="2 3" key="1">
    <citation type="submission" date="2023-04" db="EMBL/GenBank/DDBJ databases">
        <title>Genome of Basidiobolus ranarum AG-B5.</title>
        <authorList>
            <person name="Stajich J.E."/>
            <person name="Carter-House D."/>
            <person name="Gryganskyi A."/>
        </authorList>
    </citation>
    <scope>NUCLEOTIDE SEQUENCE [LARGE SCALE GENOMIC DNA]</scope>
    <source>
        <strain evidence="2 3">AG-B5</strain>
    </source>
</reference>
<evidence type="ECO:0000313" key="3">
    <source>
        <dbReference type="Proteomes" id="UP001479436"/>
    </source>
</evidence>
<proteinExistence type="predicted"/>
<dbReference type="EMBL" id="JASJQH010007126">
    <property type="protein sequence ID" value="KAK9717732.1"/>
    <property type="molecule type" value="Genomic_DNA"/>
</dbReference>
<keyword evidence="3" id="KW-1185">Reference proteome</keyword>
<accession>A0ABR2W2B0</accession>
<organism evidence="2 3">
    <name type="scientific">Basidiobolus ranarum</name>
    <dbReference type="NCBI Taxonomy" id="34480"/>
    <lineage>
        <taxon>Eukaryota</taxon>
        <taxon>Fungi</taxon>
        <taxon>Fungi incertae sedis</taxon>
        <taxon>Zoopagomycota</taxon>
        <taxon>Entomophthoromycotina</taxon>
        <taxon>Basidiobolomycetes</taxon>
        <taxon>Basidiobolales</taxon>
        <taxon>Basidiobolaceae</taxon>
        <taxon>Basidiobolus</taxon>
    </lineage>
</organism>
<evidence type="ECO:0000256" key="1">
    <source>
        <dbReference type="SAM" id="MobiDB-lite"/>
    </source>
</evidence>
<evidence type="ECO:0000313" key="2">
    <source>
        <dbReference type="EMBL" id="KAK9717732.1"/>
    </source>
</evidence>